<keyword evidence="3" id="KW-1185">Reference proteome</keyword>
<dbReference type="AlphaFoldDB" id="A0A2G5S8V1"/>
<gene>
    <name evidence="2" type="ORF">B9Z55_029049</name>
</gene>
<dbReference type="PANTHER" id="PTHR23015">
    <property type="entry name" value="UNCHARACTERIZED C.ELEGANS PROTEIN"/>
    <property type="match status" value="1"/>
</dbReference>
<proteinExistence type="predicted"/>
<dbReference type="SMART" id="SM00256">
    <property type="entry name" value="FBOX"/>
    <property type="match status" value="1"/>
</dbReference>
<evidence type="ECO:0000259" key="1">
    <source>
        <dbReference type="PROSITE" id="PS50181"/>
    </source>
</evidence>
<evidence type="ECO:0000313" key="3">
    <source>
        <dbReference type="Proteomes" id="UP000230233"/>
    </source>
</evidence>
<protein>
    <recommendedName>
        <fullName evidence="1">F-box domain-containing protein</fullName>
    </recommendedName>
</protein>
<dbReference type="CDD" id="cd22150">
    <property type="entry name" value="F-box_CeFBXA-like"/>
    <property type="match status" value="1"/>
</dbReference>
<dbReference type="InterPro" id="IPR040161">
    <property type="entry name" value="FB224"/>
</dbReference>
<reference evidence="3" key="1">
    <citation type="submission" date="2017-10" db="EMBL/GenBank/DDBJ databases">
        <title>Rapid genome shrinkage in a self-fertile nematode reveals novel sperm competition proteins.</title>
        <authorList>
            <person name="Yin D."/>
            <person name="Schwarz E.M."/>
            <person name="Thomas C.G."/>
            <person name="Felde R.L."/>
            <person name="Korf I.F."/>
            <person name="Cutter A.D."/>
            <person name="Schartner C.M."/>
            <person name="Ralston E.J."/>
            <person name="Meyer B.J."/>
            <person name="Haag E.S."/>
        </authorList>
    </citation>
    <scope>NUCLEOTIDE SEQUENCE [LARGE SCALE GENOMIC DNA]</scope>
    <source>
        <strain evidence="3">JU1422</strain>
    </source>
</reference>
<dbReference type="EMBL" id="PDUG01000079">
    <property type="protein sequence ID" value="PIC11485.1"/>
    <property type="molecule type" value="Genomic_DNA"/>
</dbReference>
<dbReference type="OrthoDB" id="5879322at2759"/>
<dbReference type="Pfam" id="PF01827">
    <property type="entry name" value="FTH"/>
    <property type="match status" value="1"/>
</dbReference>
<evidence type="ECO:0000313" key="2">
    <source>
        <dbReference type="EMBL" id="PIC11485.1"/>
    </source>
</evidence>
<dbReference type="Pfam" id="PF17906">
    <property type="entry name" value="HTH_48"/>
    <property type="match status" value="1"/>
</dbReference>
<dbReference type="GO" id="GO:0045087">
    <property type="term" value="P:innate immune response"/>
    <property type="evidence" value="ECO:0007669"/>
    <property type="project" value="TreeGrafter"/>
</dbReference>
<sequence length="378" mass="44440">MAESRNESSEVIKNNDRAMKTVILYEALQKKPIFGSYRRFCHLVGNDAMEYRDFEFWYYRFYHGQTDFDYDRSMDPVPKTIMDMPVSLMYKITENLDPVERSNLRRMNKSLKDVADSHVPVFEKIKIYGSDGYLNWELNDKSFDCHKKEYGCDLFTPTHRIKSGQSFIKKSLEYLSPLFEIPKIQVNHLFLTLMSQSPALDDLLPAPFHAKSVKLDAFNMDQVFPFLSALNPGELESIDLEAIQTLSRDQILRTFETEQFKQAKHIQLKGELNENDLLKFSHSKSFKCDLTYLEPVDFRRIRDMISTFKNFDSCELKRFNSLDDFQIRTLGEALGIQIPLGPLKTIKHLYRIPESNDNLEFTIEDEKYYCIIKILKIR</sequence>
<accession>A0A2G5S8V1</accession>
<dbReference type="Proteomes" id="UP000230233">
    <property type="component" value="Unassembled WGS sequence"/>
</dbReference>
<dbReference type="PANTHER" id="PTHR23015:SF4">
    <property type="entry name" value="DUF38 DOMAIN-CONTAINING PROTEIN-RELATED"/>
    <property type="match status" value="1"/>
</dbReference>
<dbReference type="InterPro" id="IPR041426">
    <property type="entry name" value="Mos1_HTH"/>
</dbReference>
<organism evidence="2 3">
    <name type="scientific">Caenorhabditis nigoni</name>
    <dbReference type="NCBI Taxonomy" id="1611254"/>
    <lineage>
        <taxon>Eukaryota</taxon>
        <taxon>Metazoa</taxon>
        <taxon>Ecdysozoa</taxon>
        <taxon>Nematoda</taxon>
        <taxon>Chromadorea</taxon>
        <taxon>Rhabditida</taxon>
        <taxon>Rhabditina</taxon>
        <taxon>Rhabditomorpha</taxon>
        <taxon>Rhabditoidea</taxon>
        <taxon>Rhabditidae</taxon>
        <taxon>Peloderinae</taxon>
        <taxon>Caenorhabditis</taxon>
    </lineage>
</organism>
<feature type="domain" description="F-box" evidence="1">
    <location>
        <begin position="78"/>
        <end position="125"/>
    </location>
</feature>
<dbReference type="PROSITE" id="PS50181">
    <property type="entry name" value="FBOX"/>
    <property type="match status" value="1"/>
</dbReference>
<dbReference type="InterPro" id="IPR002900">
    <property type="entry name" value="DUF38/FTH_CAE_spp"/>
</dbReference>
<dbReference type="InterPro" id="IPR001810">
    <property type="entry name" value="F-box_dom"/>
</dbReference>
<comment type="caution">
    <text evidence="2">The sequence shown here is derived from an EMBL/GenBank/DDBJ whole genome shotgun (WGS) entry which is preliminary data.</text>
</comment>
<name>A0A2G5S8V1_9PELO</name>